<reference evidence="1 2" key="1">
    <citation type="submission" date="2016-10" db="EMBL/GenBank/DDBJ databases">
        <title>Lutibacter sp. LPB0138, isolated from marine gastropod.</title>
        <authorList>
            <person name="Kim E."/>
            <person name="Yi H."/>
        </authorList>
    </citation>
    <scope>NUCLEOTIDE SEQUENCE [LARGE SCALE GENOMIC DNA]</scope>
    <source>
        <strain evidence="1 2">LPB0138</strain>
    </source>
</reference>
<proteinExistence type="predicted"/>
<dbReference type="Proteomes" id="UP000176050">
    <property type="component" value="Chromosome"/>
</dbReference>
<dbReference type="InterPro" id="IPR038604">
    <property type="entry name" value="HopJ_sf"/>
</dbReference>
<evidence type="ECO:0000313" key="2">
    <source>
        <dbReference type="Proteomes" id="UP000176050"/>
    </source>
</evidence>
<dbReference type="RefSeq" id="WP_070237160.1">
    <property type="nucleotide sequence ID" value="NZ_CP017478.1"/>
</dbReference>
<dbReference type="KEGG" id="lul:LPB138_10040"/>
<dbReference type="STRING" id="1850246.LPB138_10040"/>
<dbReference type="Pfam" id="PF08888">
    <property type="entry name" value="HopJ"/>
    <property type="match status" value="1"/>
</dbReference>
<keyword evidence="2" id="KW-1185">Reference proteome</keyword>
<sequence>MTIEKFKNRLQKTPELIEFSDTMSVIESNYTFTPTAFNNGMQHNAEGQNSGSCKLFAFAVLEGFSKEETLACFGKFYFDEVLNDPNGTGHQNIRNFMETGFEELTFEKAPLRLIKK</sequence>
<dbReference type="Gene3D" id="3.20.160.10">
    <property type="entry name" value="vpa0580 domain like"/>
    <property type="match status" value="1"/>
</dbReference>
<name>A0A1D8P8T5_9FLAO</name>
<evidence type="ECO:0000313" key="1">
    <source>
        <dbReference type="EMBL" id="AOW20996.1"/>
    </source>
</evidence>
<organism evidence="1 2">
    <name type="scientific">Urechidicola croceus</name>
    <dbReference type="NCBI Taxonomy" id="1850246"/>
    <lineage>
        <taxon>Bacteria</taxon>
        <taxon>Pseudomonadati</taxon>
        <taxon>Bacteroidota</taxon>
        <taxon>Flavobacteriia</taxon>
        <taxon>Flavobacteriales</taxon>
        <taxon>Flavobacteriaceae</taxon>
        <taxon>Urechidicola</taxon>
    </lineage>
</organism>
<protein>
    <submittedName>
        <fullName evidence="1">Type III effector</fullName>
    </submittedName>
</protein>
<dbReference type="InterPro" id="IPR014984">
    <property type="entry name" value="HopJ"/>
</dbReference>
<gene>
    <name evidence="1" type="ORF">LPB138_10040</name>
</gene>
<accession>A0A1D8P8T5</accession>
<dbReference type="EMBL" id="CP017478">
    <property type="protein sequence ID" value="AOW20996.1"/>
    <property type="molecule type" value="Genomic_DNA"/>
</dbReference>
<dbReference type="AlphaFoldDB" id="A0A1D8P8T5"/>
<dbReference type="OrthoDB" id="9790826at2"/>